<keyword evidence="2" id="KW-0732">Signal</keyword>
<feature type="region of interest" description="Disordered" evidence="1">
    <location>
        <begin position="30"/>
        <end position="151"/>
    </location>
</feature>
<accession>A0A399JLJ9</accession>
<dbReference type="Gene3D" id="3.40.50.410">
    <property type="entry name" value="von Willebrand factor, type A domain"/>
    <property type="match status" value="1"/>
</dbReference>
<feature type="signal peptide" evidence="2">
    <location>
        <begin position="1"/>
        <end position="26"/>
    </location>
</feature>
<evidence type="ECO:0000313" key="4">
    <source>
        <dbReference type="EMBL" id="RII43416.1"/>
    </source>
</evidence>
<feature type="compositionally biased region" description="Low complexity" evidence="1">
    <location>
        <begin position="30"/>
        <end position="84"/>
    </location>
</feature>
<protein>
    <submittedName>
        <fullName evidence="4">VWA domain-containing protein</fullName>
    </submittedName>
</protein>
<feature type="compositionally biased region" description="Low complexity" evidence="1">
    <location>
        <begin position="93"/>
        <end position="151"/>
    </location>
</feature>
<keyword evidence="5" id="KW-1185">Reference proteome</keyword>
<evidence type="ECO:0000313" key="5">
    <source>
        <dbReference type="Proteomes" id="UP000265419"/>
    </source>
</evidence>
<feature type="domain" description="VWFA" evidence="3">
    <location>
        <begin position="327"/>
        <end position="519"/>
    </location>
</feature>
<evidence type="ECO:0000256" key="2">
    <source>
        <dbReference type="SAM" id="SignalP"/>
    </source>
</evidence>
<reference evidence="4 5" key="1">
    <citation type="submission" date="2018-07" db="EMBL/GenBank/DDBJ databases">
        <title>Arthrobacter sp. nov., isolated from raw cow's milk with high bacterial count.</title>
        <authorList>
            <person name="Hahne J."/>
            <person name="Isele D."/>
            <person name="Lipski A."/>
        </authorList>
    </citation>
    <scope>NUCLEOTIDE SEQUENCE [LARGE SCALE GENOMIC DNA]</scope>
    <source>
        <strain evidence="4 5">JZ R-35</strain>
    </source>
</reference>
<proteinExistence type="predicted"/>
<dbReference type="SUPFAM" id="SSF53300">
    <property type="entry name" value="vWA-like"/>
    <property type="match status" value="1"/>
</dbReference>
<name>A0A399JLJ9_9MICC</name>
<evidence type="ECO:0000259" key="3">
    <source>
        <dbReference type="PROSITE" id="PS50234"/>
    </source>
</evidence>
<dbReference type="PROSITE" id="PS50234">
    <property type="entry name" value="VWFA"/>
    <property type="match status" value="1"/>
</dbReference>
<dbReference type="AlphaFoldDB" id="A0A399JLJ9"/>
<evidence type="ECO:0000256" key="1">
    <source>
        <dbReference type="SAM" id="MobiDB-lite"/>
    </source>
</evidence>
<sequence>MRPGTAWAAAAALIVAPLVVAPIVSAAAPGTDDAPAAVAAAAPAAQEQAAPVVADEAQPAAAAPAPAAQEAPAADEPAEASQPATQEAPATREAPASDTAAVAPASPASDEPSTPAAESSSSSAAAPASSKAGAQRAAAPASEAAPNEEAASEPVAAAAAITPLAAGDRGTVTVRVLLDRNGSSTEAATGYAGATVELVAKTRSRAYWYDFWSNWSASSVRATCVSTSTGLCSLDVAPVTYLFQYSEVSVNLVSTGAGVTRLSQVGTGSSGGSLTTVDVINLDGDKMPKANKTAKAEDITSDSTNNPRAVFSVVRNNPSLSGKCGLKLGLLMDVSGSIADSTDGVKNLKNAAKAFVSALQGTPSQVLIRNFADSSPAVESAEVGTLTSVATQGGVTTLNNAIDQLNNSNVTGATNWDAGLYRMRNAGLDAVVIVTDGVPTYRMRGNSTSGPGNSATADVVQHANWSANAVKAGPQSIIAVGVGSDFAKLGADLNLKLLAAGQVYKASDLGALKSTLTSLAQQNCKGTVNIVKRVTASGTTTEAASTPGVGFTFKQNDAGAKATDNNGAVSFDVTSSAAQKFTEVAQPDYEIVPQNGKPASCTADGASVTVNAVAGDANSFTVAGSTTKTITCVVYNKPKPKDTSLTIKHAWVDENGAAIPAADLSDIVANDGNPALKVNTGTAAAATYGATVSTWSGSALKAGDTATVTVGTAPSLKSAYTGSCTVQSVAVTPSGATALVAAAADNAFLVTHTLKCTTQLTLIKQVETTTDVPAAATLWDLTVTGKGTGKTGTSYPVTPGVAYGISESGGPSNLAANTNFELTNVVCSNGSYDAGTQKVTVSRGKSANCTFTNSLLRLEVTKTAYAGTPDPLSNGTELASGSPIFTGQYTWLFTIKNTGKAPIKLTSVSDPQLGNVAVTCSTNKSAALATWGAFSGNSVLPTGGTYYCKATGAVTR</sequence>
<dbReference type="EMBL" id="QQXK01000003">
    <property type="protein sequence ID" value="RII43416.1"/>
    <property type="molecule type" value="Genomic_DNA"/>
</dbReference>
<organism evidence="4 5">
    <name type="scientific">Galactobacter valiniphilus</name>
    <dbReference type="NCBI Taxonomy" id="2676122"/>
    <lineage>
        <taxon>Bacteria</taxon>
        <taxon>Bacillati</taxon>
        <taxon>Actinomycetota</taxon>
        <taxon>Actinomycetes</taxon>
        <taxon>Micrococcales</taxon>
        <taxon>Micrococcaceae</taxon>
        <taxon>Galactobacter</taxon>
    </lineage>
</organism>
<comment type="caution">
    <text evidence="4">The sequence shown here is derived from an EMBL/GenBank/DDBJ whole genome shotgun (WGS) entry which is preliminary data.</text>
</comment>
<dbReference type="InterPro" id="IPR036465">
    <property type="entry name" value="vWFA_dom_sf"/>
</dbReference>
<gene>
    <name evidence="4" type="ORF">DWB68_02080</name>
</gene>
<dbReference type="CDD" id="cd00198">
    <property type="entry name" value="vWFA"/>
    <property type="match status" value="1"/>
</dbReference>
<dbReference type="InterPro" id="IPR002035">
    <property type="entry name" value="VWF_A"/>
</dbReference>
<dbReference type="Proteomes" id="UP000265419">
    <property type="component" value="Unassembled WGS sequence"/>
</dbReference>
<feature type="chain" id="PRO_5038358557" evidence="2">
    <location>
        <begin position="27"/>
        <end position="956"/>
    </location>
</feature>